<dbReference type="EMBL" id="BJCL01000004">
    <property type="protein sequence ID" value="GCL63100.1"/>
    <property type="molecule type" value="Genomic_DNA"/>
</dbReference>
<dbReference type="Proteomes" id="UP000301751">
    <property type="component" value="Unassembled WGS sequence"/>
</dbReference>
<keyword evidence="1" id="KW-0472">Membrane</keyword>
<keyword evidence="3" id="KW-1185">Reference proteome</keyword>
<sequence>MPPRTPDEIELNRIHRLIGLFAISVIFLAITVIASRQGGPAVSVWLTGAFALLGMASLGGWIFLAARRVERMESLRRKLLP</sequence>
<evidence type="ECO:0000313" key="3">
    <source>
        <dbReference type="Proteomes" id="UP000301751"/>
    </source>
</evidence>
<feature type="transmembrane region" description="Helical" evidence="1">
    <location>
        <begin position="42"/>
        <end position="66"/>
    </location>
</feature>
<accession>A0A480AQK1</accession>
<reference evidence="3" key="1">
    <citation type="submission" date="2019-03" db="EMBL/GenBank/DDBJ databases">
        <title>Aquabacterium pictum sp.nov., the first bacteriochlorophyll a-containing freshwater bacterium in the genus Aquabacterium of the class Betaproteobacteria.</title>
        <authorList>
            <person name="Hirose S."/>
            <person name="Tank M."/>
            <person name="Hara E."/>
            <person name="Tamaki H."/>
            <person name="Takaichi S."/>
            <person name="Haruta S."/>
            <person name="Hanada S."/>
        </authorList>
    </citation>
    <scope>NUCLEOTIDE SEQUENCE [LARGE SCALE GENOMIC DNA]</scope>
    <source>
        <strain evidence="3">W35</strain>
    </source>
</reference>
<feature type="transmembrane region" description="Helical" evidence="1">
    <location>
        <begin position="17"/>
        <end position="36"/>
    </location>
</feature>
<dbReference type="RefSeq" id="WP_137732841.1">
    <property type="nucleotide sequence ID" value="NZ_BJCL01000004.1"/>
</dbReference>
<keyword evidence="1" id="KW-0812">Transmembrane</keyword>
<evidence type="ECO:0000313" key="2">
    <source>
        <dbReference type="EMBL" id="GCL63100.1"/>
    </source>
</evidence>
<keyword evidence="1" id="KW-1133">Transmembrane helix</keyword>
<gene>
    <name evidence="2" type="ORF">AQPW35_21810</name>
</gene>
<dbReference type="AlphaFoldDB" id="A0A480AQK1"/>
<name>A0A480AQK1_9BURK</name>
<protein>
    <submittedName>
        <fullName evidence="2">Uncharacterized protein</fullName>
    </submittedName>
</protein>
<organism evidence="2 3">
    <name type="scientific">Pseudaquabacterium pictum</name>
    <dbReference type="NCBI Taxonomy" id="2315236"/>
    <lineage>
        <taxon>Bacteria</taxon>
        <taxon>Pseudomonadati</taxon>
        <taxon>Pseudomonadota</taxon>
        <taxon>Betaproteobacteria</taxon>
        <taxon>Burkholderiales</taxon>
        <taxon>Sphaerotilaceae</taxon>
        <taxon>Pseudaquabacterium</taxon>
    </lineage>
</organism>
<proteinExistence type="predicted"/>
<evidence type="ECO:0000256" key="1">
    <source>
        <dbReference type="SAM" id="Phobius"/>
    </source>
</evidence>
<comment type="caution">
    <text evidence="2">The sequence shown here is derived from an EMBL/GenBank/DDBJ whole genome shotgun (WGS) entry which is preliminary data.</text>
</comment>